<dbReference type="AlphaFoldDB" id="A0A6N8J3F9"/>
<evidence type="ECO:0000256" key="1">
    <source>
        <dbReference type="ARBA" id="ARBA00023235"/>
    </source>
</evidence>
<dbReference type="PANTHER" id="PTHR43489:SF7">
    <property type="entry name" value="3-DEHYDRO-D-GULOSIDE 4-EPIMERASE-RELATED"/>
    <property type="match status" value="1"/>
</dbReference>
<organism evidence="4 5">
    <name type="scientific">Chitinophaga oryziterrae</name>
    <dbReference type="NCBI Taxonomy" id="1031224"/>
    <lineage>
        <taxon>Bacteria</taxon>
        <taxon>Pseudomonadati</taxon>
        <taxon>Bacteroidota</taxon>
        <taxon>Chitinophagia</taxon>
        <taxon>Chitinophagales</taxon>
        <taxon>Chitinophagaceae</taxon>
        <taxon>Chitinophaga</taxon>
    </lineage>
</organism>
<evidence type="ECO:0000313" key="5">
    <source>
        <dbReference type="Proteomes" id="UP000468388"/>
    </source>
</evidence>
<dbReference type="GO" id="GO:0016853">
    <property type="term" value="F:isomerase activity"/>
    <property type="evidence" value="ECO:0007669"/>
    <property type="project" value="UniProtKB-KW"/>
</dbReference>
<feature type="domain" description="Xylose isomerase-like TIM barrel" evidence="3">
    <location>
        <begin position="103"/>
        <end position="282"/>
    </location>
</feature>
<reference evidence="4 5" key="1">
    <citation type="submission" date="2019-12" db="EMBL/GenBank/DDBJ databases">
        <title>The draft genomic sequence of strain Chitinophaga oryziterrae JCM 16595.</title>
        <authorList>
            <person name="Zhang X."/>
        </authorList>
    </citation>
    <scope>NUCLEOTIDE SEQUENCE [LARGE SCALE GENOMIC DNA]</scope>
    <source>
        <strain evidence="4 5">JCM 16595</strain>
    </source>
</reference>
<keyword evidence="2" id="KW-0732">Signal</keyword>
<sequence>MKNIMKNYLRWPFCAIFFFVLQSNAQTRLPMLGMTTSYKNDSLLYAEGFTYIEETVTRILSPDIPEDTFRLQLQQIRKMRCKLENCNGFFPGTMKLVGPAVNENQVLTYVDIVMQRAKITGIKTIVLGSGTARNIPDGINHDTVRLQFVNLCRKMAVIAARYDCTIAIENLNTTETNFVTTLAEANDIVNAVHHPYFKLTADIYHMLKEHETADNIEKAGKNLVHCHIAEREKRTAPGVAGDDFRPYMLALHRIGFTGKISLECRWDNMEKQGRPALEYLRNQIISSYK</sequence>
<dbReference type="InterPro" id="IPR050417">
    <property type="entry name" value="Sugar_Epim/Isomerase"/>
</dbReference>
<proteinExistence type="predicted"/>
<feature type="signal peptide" evidence="2">
    <location>
        <begin position="1"/>
        <end position="25"/>
    </location>
</feature>
<evidence type="ECO:0000256" key="2">
    <source>
        <dbReference type="SAM" id="SignalP"/>
    </source>
</evidence>
<dbReference type="OrthoDB" id="9814946at2"/>
<name>A0A6N8J3F9_9BACT</name>
<dbReference type="RefSeq" id="WP_157298387.1">
    <property type="nucleotide sequence ID" value="NZ_BAAAZB010000005.1"/>
</dbReference>
<gene>
    <name evidence="4" type="ORF">GO495_04005</name>
</gene>
<feature type="chain" id="PRO_5026864915" evidence="2">
    <location>
        <begin position="26"/>
        <end position="289"/>
    </location>
</feature>
<dbReference type="Proteomes" id="UP000468388">
    <property type="component" value="Unassembled WGS sequence"/>
</dbReference>
<dbReference type="PANTHER" id="PTHR43489">
    <property type="entry name" value="ISOMERASE"/>
    <property type="match status" value="1"/>
</dbReference>
<dbReference type="Pfam" id="PF01261">
    <property type="entry name" value="AP_endonuc_2"/>
    <property type="match status" value="1"/>
</dbReference>
<protein>
    <submittedName>
        <fullName evidence="4">TIM barrel protein</fullName>
    </submittedName>
</protein>
<dbReference type="EMBL" id="WRXO01000001">
    <property type="protein sequence ID" value="MVT39737.1"/>
    <property type="molecule type" value="Genomic_DNA"/>
</dbReference>
<evidence type="ECO:0000259" key="3">
    <source>
        <dbReference type="Pfam" id="PF01261"/>
    </source>
</evidence>
<dbReference type="Gene3D" id="3.20.20.150">
    <property type="entry name" value="Divalent-metal-dependent TIM barrel enzymes"/>
    <property type="match status" value="1"/>
</dbReference>
<evidence type="ECO:0000313" key="4">
    <source>
        <dbReference type="EMBL" id="MVT39737.1"/>
    </source>
</evidence>
<comment type="caution">
    <text evidence="4">The sequence shown here is derived from an EMBL/GenBank/DDBJ whole genome shotgun (WGS) entry which is preliminary data.</text>
</comment>
<dbReference type="InterPro" id="IPR013022">
    <property type="entry name" value="Xyl_isomerase-like_TIM-brl"/>
</dbReference>
<dbReference type="InterPro" id="IPR036237">
    <property type="entry name" value="Xyl_isomerase-like_sf"/>
</dbReference>
<accession>A0A6N8J3F9</accession>
<keyword evidence="1" id="KW-0413">Isomerase</keyword>
<keyword evidence="5" id="KW-1185">Reference proteome</keyword>
<dbReference type="SUPFAM" id="SSF51658">
    <property type="entry name" value="Xylose isomerase-like"/>
    <property type="match status" value="1"/>
</dbReference>